<dbReference type="EMBL" id="AFHG01000058">
    <property type="protein sequence ID" value="EGK70188.1"/>
    <property type="molecule type" value="Genomic_DNA"/>
</dbReference>
<keyword evidence="6" id="KW-1185">Reference proteome</keyword>
<feature type="domain" description="4'-phosphopantetheinyl transferase N-terminal" evidence="4">
    <location>
        <begin position="29"/>
        <end position="106"/>
    </location>
</feature>
<evidence type="ECO:0000313" key="5">
    <source>
        <dbReference type="EMBL" id="EGK70188.1"/>
    </source>
</evidence>
<sequence length="232" mass="24603">MASEPRPLLQGAAVHLWLAERGDPADDRVLGAEERARAARLQQPADRALFVLAHAVLRELLARYTGEPAADLPLSTGAHGKPRLPPGSHDDLRFNLSHSGDAVLVALARGRDLGVDVEVVRPHDDLDAVAAQVFADDERAAIAAAGERRLDAFYALWTRKEACVKAWGRGLGIPLRAFSVLQSGGSGIVCPDNDAASRLSCRSVAMPAGYAAAVAVSGEPGDLVCRRWRAPA</sequence>
<gene>
    <name evidence="5" type="ORF">METUNv1_03576</name>
</gene>
<dbReference type="RefSeq" id="WP_008064072.1">
    <property type="nucleotide sequence ID" value="NZ_AFHG01000058.1"/>
</dbReference>
<proteinExistence type="inferred from homology"/>
<reference evidence="5 6" key="1">
    <citation type="journal article" date="2011" name="J. Bacteriol.">
        <title>Genome sequence of Methyloversatilis universalis FAM5T, a methylotrophic representative of the order Rhodocyclales.</title>
        <authorList>
            <person name="Kittichotirat W."/>
            <person name="Good N.M."/>
            <person name="Hall R."/>
            <person name="Bringel F."/>
            <person name="Lajus A."/>
            <person name="Medigue C."/>
            <person name="Smalley N.E."/>
            <person name="Beck D."/>
            <person name="Bumgarner R."/>
            <person name="Vuilleumier S."/>
            <person name="Kalyuzhnaya M.G."/>
        </authorList>
    </citation>
    <scope>NUCLEOTIDE SEQUENCE [LARGE SCALE GENOMIC DNA]</scope>
    <source>
        <strain evidence="6">ATCC BAA-1314 / JCM 13912 / FAM5</strain>
    </source>
</reference>
<dbReference type="PANTHER" id="PTHR12215">
    <property type="entry name" value="PHOSPHOPANTETHEINE TRANSFERASE"/>
    <property type="match status" value="1"/>
</dbReference>
<protein>
    <submittedName>
        <fullName evidence="5">4'-phosphopantetheinyl transferase</fullName>
    </submittedName>
</protein>
<dbReference type="InterPro" id="IPR037143">
    <property type="entry name" value="4-PPantetheinyl_Trfase_dom_sf"/>
</dbReference>
<evidence type="ECO:0000259" key="4">
    <source>
        <dbReference type="Pfam" id="PF22624"/>
    </source>
</evidence>
<dbReference type="InterPro" id="IPR050559">
    <property type="entry name" value="P-Pant_transferase_sf"/>
</dbReference>
<dbReference type="STRING" id="1000565.METUNv1_03576"/>
<dbReference type="Proteomes" id="UP000005019">
    <property type="component" value="Unassembled WGS sequence"/>
</dbReference>
<dbReference type="Gene3D" id="3.90.470.20">
    <property type="entry name" value="4'-phosphopantetheinyl transferase domain"/>
    <property type="match status" value="2"/>
</dbReference>
<dbReference type="GO" id="GO:0008897">
    <property type="term" value="F:holo-[acyl-carrier-protein] synthase activity"/>
    <property type="evidence" value="ECO:0007669"/>
    <property type="project" value="InterPro"/>
</dbReference>
<evidence type="ECO:0000256" key="2">
    <source>
        <dbReference type="ARBA" id="ARBA00022679"/>
    </source>
</evidence>
<evidence type="ECO:0000256" key="1">
    <source>
        <dbReference type="ARBA" id="ARBA00010990"/>
    </source>
</evidence>
<dbReference type="OrthoDB" id="9808281at2"/>
<name>F5RGY4_METUF</name>
<evidence type="ECO:0000259" key="3">
    <source>
        <dbReference type="Pfam" id="PF01648"/>
    </source>
</evidence>
<evidence type="ECO:0000313" key="6">
    <source>
        <dbReference type="Proteomes" id="UP000005019"/>
    </source>
</evidence>
<dbReference type="eggNOG" id="COG2091">
    <property type="taxonomic scope" value="Bacteria"/>
</dbReference>
<dbReference type="GO" id="GO:0005829">
    <property type="term" value="C:cytosol"/>
    <property type="evidence" value="ECO:0007669"/>
    <property type="project" value="TreeGrafter"/>
</dbReference>
<accession>F5RGY4</accession>
<comment type="caution">
    <text evidence="5">The sequence shown here is derived from an EMBL/GenBank/DDBJ whole genome shotgun (WGS) entry which is preliminary data.</text>
</comment>
<dbReference type="Pfam" id="PF01648">
    <property type="entry name" value="ACPS"/>
    <property type="match status" value="1"/>
</dbReference>
<comment type="similarity">
    <text evidence="1">Belongs to the P-Pant transferase superfamily. Gsp/Sfp/HetI/AcpT family.</text>
</comment>
<dbReference type="SUPFAM" id="SSF56214">
    <property type="entry name" value="4'-phosphopantetheinyl transferase"/>
    <property type="match status" value="2"/>
</dbReference>
<dbReference type="AlphaFoldDB" id="F5RGY4"/>
<dbReference type="InterPro" id="IPR008278">
    <property type="entry name" value="4-PPantetheinyl_Trfase_dom"/>
</dbReference>
<dbReference type="Pfam" id="PF22624">
    <property type="entry name" value="AASDHPPT_N"/>
    <property type="match status" value="1"/>
</dbReference>
<organism evidence="5 6">
    <name type="scientific">Methyloversatilis universalis (strain ATCC BAA-1314 / DSM 25237 / JCM 13912 / CCUG 52030 / FAM5)</name>
    <dbReference type="NCBI Taxonomy" id="1000565"/>
    <lineage>
        <taxon>Bacteria</taxon>
        <taxon>Pseudomonadati</taxon>
        <taxon>Pseudomonadota</taxon>
        <taxon>Betaproteobacteria</taxon>
        <taxon>Nitrosomonadales</taxon>
        <taxon>Sterolibacteriaceae</taxon>
        <taxon>Methyloversatilis</taxon>
    </lineage>
</organism>
<dbReference type="PANTHER" id="PTHR12215:SF10">
    <property type="entry name" value="L-AMINOADIPATE-SEMIALDEHYDE DEHYDROGENASE-PHOSPHOPANTETHEINYL TRANSFERASE"/>
    <property type="match status" value="1"/>
</dbReference>
<dbReference type="GO" id="GO:0000287">
    <property type="term" value="F:magnesium ion binding"/>
    <property type="evidence" value="ECO:0007669"/>
    <property type="project" value="InterPro"/>
</dbReference>
<dbReference type="GO" id="GO:0019878">
    <property type="term" value="P:lysine biosynthetic process via aminoadipic acid"/>
    <property type="evidence" value="ECO:0007669"/>
    <property type="project" value="TreeGrafter"/>
</dbReference>
<keyword evidence="2 5" id="KW-0808">Transferase</keyword>
<dbReference type="InterPro" id="IPR055066">
    <property type="entry name" value="AASDHPPT_N"/>
</dbReference>
<feature type="domain" description="4'-phosphopantetheinyl transferase" evidence="3">
    <location>
        <begin position="113"/>
        <end position="214"/>
    </location>
</feature>